<feature type="transmembrane region" description="Helical" evidence="8">
    <location>
        <begin position="234"/>
        <end position="255"/>
    </location>
</feature>
<gene>
    <name evidence="9" type="ORF">GSLYS_00003136001</name>
</gene>
<evidence type="ECO:0008006" key="11">
    <source>
        <dbReference type="Google" id="ProtNLM"/>
    </source>
</evidence>
<keyword evidence="3 7" id="KW-0812">Transmembrane</keyword>
<feature type="transmembrane region" description="Helical" evidence="8">
    <location>
        <begin position="125"/>
        <end position="147"/>
    </location>
</feature>
<dbReference type="AlphaFoldDB" id="A0AAV2HAE2"/>
<dbReference type="GO" id="GO:0006857">
    <property type="term" value="P:oligopeptide transport"/>
    <property type="evidence" value="ECO:0007669"/>
    <property type="project" value="InterPro"/>
</dbReference>
<comment type="caution">
    <text evidence="9">The sequence shown here is derived from an EMBL/GenBank/DDBJ whole genome shotgun (WGS) entry which is preliminary data.</text>
</comment>
<dbReference type="Pfam" id="PF00854">
    <property type="entry name" value="PTR2"/>
    <property type="match status" value="1"/>
</dbReference>
<evidence type="ECO:0000256" key="8">
    <source>
        <dbReference type="SAM" id="Phobius"/>
    </source>
</evidence>
<dbReference type="SUPFAM" id="SSF103473">
    <property type="entry name" value="MFS general substrate transporter"/>
    <property type="match status" value="1"/>
</dbReference>
<evidence type="ECO:0000256" key="4">
    <source>
        <dbReference type="ARBA" id="ARBA00022856"/>
    </source>
</evidence>
<keyword evidence="4" id="KW-0571">Peptide transport</keyword>
<evidence type="ECO:0000313" key="9">
    <source>
        <dbReference type="EMBL" id="CAL1528966.1"/>
    </source>
</evidence>
<dbReference type="PROSITE" id="PS01023">
    <property type="entry name" value="PTR2_2"/>
    <property type="match status" value="1"/>
</dbReference>
<dbReference type="GO" id="GO:0016020">
    <property type="term" value="C:membrane"/>
    <property type="evidence" value="ECO:0007669"/>
    <property type="project" value="UniProtKB-SubCell"/>
</dbReference>
<evidence type="ECO:0000313" key="10">
    <source>
        <dbReference type="Proteomes" id="UP001497497"/>
    </source>
</evidence>
<keyword evidence="10" id="KW-1185">Reference proteome</keyword>
<reference evidence="9 10" key="1">
    <citation type="submission" date="2024-04" db="EMBL/GenBank/DDBJ databases">
        <authorList>
            <consortium name="Genoscope - CEA"/>
            <person name="William W."/>
        </authorList>
    </citation>
    <scope>NUCLEOTIDE SEQUENCE [LARGE SCALE GENOMIC DNA]</scope>
</reference>
<feature type="transmembrane region" description="Helical" evidence="8">
    <location>
        <begin position="209"/>
        <end position="228"/>
    </location>
</feature>
<evidence type="ECO:0000256" key="6">
    <source>
        <dbReference type="ARBA" id="ARBA00023136"/>
    </source>
</evidence>
<dbReference type="GO" id="GO:0022857">
    <property type="term" value="F:transmembrane transporter activity"/>
    <property type="evidence" value="ECO:0007669"/>
    <property type="project" value="InterPro"/>
</dbReference>
<name>A0AAV2HAE2_LYMST</name>
<feature type="transmembrane region" description="Helical" evidence="8">
    <location>
        <begin position="97"/>
        <end position="118"/>
    </location>
</feature>
<feature type="transmembrane region" description="Helical" evidence="8">
    <location>
        <begin position="315"/>
        <end position="336"/>
    </location>
</feature>
<dbReference type="InterPro" id="IPR036259">
    <property type="entry name" value="MFS_trans_sf"/>
</dbReference>
<dbReference type="InterPro" id="IPR000109">
    <property type="entry name" value="POT_fam"/>
</dbReference>
<accession>A0AAV2HAE2</accession>
<dbReference type="Gene3D" id="1.20.1250.20">
    <property type="entry name" value="MFS general substrate transporter like domains"/>
    <property type="match status" value="1"/>
</dbReference>
<keyword evidence="6 8" id="KW-0472">Membrane</keyword>
<protein>
    <recommendedName>
        <fullName evidence="11">Solute carrier family 15 member 4-like</fullName>
    </recommendedName>
</protein>
<feature type="transmembrane region" description="Helical" evidence="8">
    <location>
        <begin position="397"/>
        <end position="414"/>
    </location>
</feature>
<evidence type="ECO:0000256" key="5">
    <source>
        <dbReference type="ARBA" id="ARBA00022989"/>
    </source>
</evidence>
<sequence length="584" mass="65441">MKRADKDQERAPLIKHHLWRSLTISDEDGEYKEREIGRGRVHVKYEPKVPMFSPHQLAIVLCVLFVELCERMAFYGVNANLVLFCTSILDFTSNEATTVSLIFSGSVYLIPILGGFIADSWSNRFNVIFGSGLIYFCGLFLVLCAAIDYNSLFNDSSLIVEVETRRIFYIIGLVLVALGTGGIKANVGLFGAQQVQDLGAQAVQVYFNWFYWFVNAGGLIAFSAIAYVQQNISFTWGYFIPLVSILLSIILLNIARSHYIYKPGQGSVLATSFRVCGQACCRKSPEIDGKRKIFDSARTDYGGDYDNVTVDGVIAVLRVLPIFFFVIMFWAIYSQMQSTYFLQGERMDLNVGGGQIPVAMLNVFNTVAVLLCIPILDRLIYPCFQRMGRPLRYMHRIGIGLILSALSVFVAGWVEIERKKVLGFTQIVGDETFFAANMTVFVQVPQFMLVGAGEAFTNIAGLEFAYTQAPKNMQGLIMGIYLATNGIGNYVSTAIIAIIETTTEDDPWFPDDINNGKAEYVFFVFGGLMVLFFLGYLPAAYAYKYQEFQTDEEAETRAKNSESNNGHTNRRRHENFAEDSITIL</sequence>
<feature type="transmembrane region" description="Helical" evidence="8">
    <location>
        <begin position="167"/>
        <end position="189"/>
    </location>
</feature>
<organism evidence="9 10">
    <name type="scientific">Lymnaea stagnalis</name>
    <name type="common">Great pond snail</name>
    <name type="synonym">Helix stagnalis</name>
    <dbReference type="NCBI Taxonomy" id="6523"/>
    <lineage>
        <taxon>Eukaryota</taxon>
        <taxon>Metazoa</taxon>
        <taxon>Spiralia</taxon>
        <taxon>Lophotrochozoa</taxon>
        <taxon>Mollusca</taxon>
        <taxon>Gastropoda</taxon>
        <taxon>Heterobranchia</taxon>
        <taxon>Euthyneura</taxon>
        <taxon>Panpulmonata</taxon>
        <taxon>Hygrophila</taxon>
        <taxon>Lymnaeoidea</taxon>
        <taxon>Lymnaeidae</taxon>
        <taxon>Lymnaea</taxon>
    </lineage>
</organism>
<evidence type="ECO:0000256" key="7">
    <source>
        <dbReference type="RuleBase" id="RU003755"/>
    </source>
</evidence>
<proteinExistence type="inferred from homology"/>
<dbReference type="EMBL" id="CAXITT010000041">
    <property type="protein sequence ID" value="CAL1528966.1"/>
    <property type="molecule type" value="Genomic_DNA"/>
</dbReference>
<keyword evidence="5 8" id="KW-1133">Transmembrane helix</keyword>
<feature type="transmembrane region" description="Helical" evidence="8">
    <location>
        <begin position="520"/>
        <end position="543"/>
    </location>
</feature>
<feature type="transmembrane region" description="Helical" evidence="8">
    <location>
        <begin position="478"/>
        <end position="500"/>
    </location>
</feature>
<keyword evidence="7" id="KW-0813">Transport</keyword>
<feature type="transmembrane region" description="Helical" evidence="8">
    <location>
        <begin position="356"/>
        <end position="376"/>
    </location>
</feature>
<dbReference type="InterPro" id="IPR018456">
    <property type="entry name" value="PTR2_symporter_CS"/>
</dbReference>
<evidence type="ECO:0000256" key="1">
    <source>
        <dbReference type="ARBA" id="ARBA00004141"/>
    </source>
</evidence>
<comment type="subcellular location">
    <subcellularLocation>
        <location evidence="1 7">Membrane</location>
        <topology evidence="1 7">Multi-pass membrane protein</topology>
    </subcellularLocation>
</comment>
<comment type="similarity">
    <text evidence="2 7">Belongs to the major facilitator superfamily. Proton-dependent oligopeptide transporter (POT/PTR) (TC 2.A.17) family.</text>
</comment>
<keyword evidence="4" id="KW-0653">Protein transport</keyword>
<dbReference type="PANTHER" id="PTHR11654">
    <property type="entry name" value="OLIGOPEPTIDE TRANSPORTER-RELATED"/>
    <property type="match status" value="1"/>
</dbReference>
<dbReference type="Proteomes" id="UP001497497">
    <property type="component" value="Unassembled WGS sequence"/>
</dbReference>
<evidence type="ECO:0000256" key="3">
    <source>
        <dbReference type="ARBA" id="ARBA00022692"/>
    </source>
</evidence>
<evidence type="ECO:0000256" key="2">
    <source>
        <dbReference type="ARBA" id="ARBA00005982"/>
    </source>
</evidence>